<name>A0A224YC58_9ACAR</name>
<keyword evidence="1" id="KW-0732">Signal</keyword>
<protein>
    <recommendedName>
        <fullName evidence="3">Secreted protein</fullName>
    </recommendedName>
</protein>
<sequence length="111" mass="11967">MDELGLNLLLLACSKQVVAAAWHRRCCPRMWTGVVSAEDSGSHLSPLVGFLISCDIVSGASTCAHRRTFTASTCVVTLTVARLHYGFASISTGVWFCTHSIIKRSSSLHSI</sequence>
<dbReference type="AlphaFoldDB" id="A0A224YC58"/>
<organism evidence="2">
    <name type="scientific">Rhipicephalus zambeziensis</name>
    <dbReference type="NCBI Taxonomy" id="60191"/>
    <lineage>
        <taxon>Eukaryota</taxon>
        <taxon>Metazoa</taxon>
        <taxon>Ecdysozoa</taxon>
        <taxon>Arthropoda</taxon>
        <taxon>Chelicerata</taxon>
        <taxon>Arachnida</taxon>
        <taxon>Acari</taxon>
        <taxon>Parasitiformes</taxon>
        <taxon>Ixodida</taxon>
        <taxon>Ixodoidea</taxon>
        <taxon>Ixodidae</taxon>
        <taxon>Rhipicephalinae</taxon>
        <taxon>Rhipicephalus</taxon>
        <taxon>Rhipicephalus</taxon>
    </lineage>
</organism>
<reference evidence="2" key="1">
    <citation type="journal article" date="2017" name="Parasit. Vectors">
        <title>Sialotranscriptomics of Rhipicephalus zambeziensis reveals intricate expression profiles of secretory proteins and suggests tight temporal transcriptional regulation during blood-feeding.</title>
        <authorList>
            <person name="de Castro M.H."/>
            <person name="de Klerk D."/>
            <person name="Pienaar R."/>
            <person name="Rees D.J.G."/>
            <person name="Mans B.J."/>
        </authorList>
    </citation>
    <scope>NUCLEOTIDE SEQUENCE</scope>
    <source>
        <tissue evidence="2">Salivary glands</tissue>
    </source>
</reference>
<evidence type="ECO:0000313" key="2">
    <source>
        <dbReference type="EMBL" id="MAA13269.1"/>
    </source>
</evidence>
<proteinExistence type="predicted"/>
<dbReference type="EMBL" id="GFPF01002123">
    <property type="protein sequence ID" value="MAA13269.1"/>
    <property type="molecule type" value="Transcribed_RNA"/>
</dbReference>
<accession>A0A224YC58</accession>
<evidence type="ECO:0008006" key="3">
    <source>
        <dbReference type="Google" id="ProtNLM"/>
    </source>
</evidence>
<feature type="chain" id="PRO_5012736660" description="Secreted protein" evidence="1">
    <location>
        <begin position="21"/>
        <end position="111"/>
    </location>
</feature>
<evidence type="ECO:0000256" key="1">
    <source>
        <dbReference type="SAM" id="SignalP"/>
    </source>
</evidence>
<feature type="signal peptide" evidence="1">
    <location>
        <begin position="1"/>
        <end position="20"/>
    </location>
</feature>